<reference evidence="2" key="1">
    <citation type="submission" date="2021-01" db="EMBL/GenBank/DDBJ databases">
        <title>Phytophthora aleatoria, a newly-described species from Pinus radiata is distinct from Phytophthora cactorum isolates based on comparative genomics.</title>
        <authorList>
            <person name="Mcdougal R."/>
            <person name="Panda P."/>
            <person name="Williams N."/>
            <person name="Studholme D.J."/>
        </authorList>
    </citation>
    <scope>NUCLEOTIDE SEQUENCE</scope>
    <source>
        <strain evidence="2">NZFS 4037</strain>
    </source>
</reference>
<name>A0A8J5M5C0_9STRA</name>
<sequence length="126" mass="13242">MGCAVKGCQEGGELKIDPCSVCGNLVHRICAIGVFEGATSALNERFCSKFCVQVVYPRTEAPVLAVSSATRQPATSSATAKKPSSNIWTGSDSDFTPSRDLPAASDLSTTERAAKRRKTAPTTSKT</sequence>
<feature type="compositionally biased region" description="Low complexity" evidence="1">
    <location>
        <begin position="73"/>
        <end position="85"/>
    </location>
</feature>
<organism evidence="2 3">
    <name type="scientific">Phytophthora aleatoria</name>
    <dbReference type="NCBI Taxonomy" id="2496075"/>
    <lineage>
        <taxon>Eukaryota</taxon>
        <taxon>Sar</taxon>
        <taxon>Stramenopiles</taxon>
        <taxon>Oomycota</taxon>
        <taxon>Peronosporomycetes</taxon>
        <taxon>Peronosporales</taxon>
        <taxon>Peronosporaceae</taxon>
        <taxon>Phytophthora</taxon>
    </lineage>
</organism>
<dbReference type="Proteomes" id="UP000709295">
    <property type="component" value="Unassembled WGS sequence"/>
</dbReference>
<evidence type="ECO:0000313" key="2">
    <source>
        <dbReference type="EMBL" id="KAG6956645.1"/>
    </source>
</evidence>
<evidence type="ECO:0000256" key="1">
    <source>
        <dbReference type="SAM" id="MobiDB-lite"/>
    </source>
</evidence>
<dbReference type="EMBL" id="JAENGY010000786">
    <property type="protein sequence ID" value="KAG6956645.1"/>
    <property type="molecule type" value="Genomic_DNA"/>
</dbReference>
<feature type="compositionally biased region" description="Polar residues" evidence="1">
    <location>
        <begin position="86"/>
        <end position="96"/>
    </location>
</feature>
<protein>
    <submittedName>
        <fullName evidence="2">Uncharacterized protein</fullName>
    </submittedName>
</protein>
<accession>A0A8J5M5C0</accession>
<keyword evidence="3" id="KW-1185">Reference proteome</keyword>
<evidence type="ECO:0000313" key="3">
    <source>
        <dbReference type="Proteomes" id="UP000709295"/>
    </source>
</evidence>
<feature type="region of interest" description="Disordered" evidence="1">
    <location>
        <begin position="67"/>
        <end position="126"/>
    </location>
</feature>
<comment type="caution">
    <text evidence="2">The sequence shown here is derived from an EMBL/GenBank/DDBJ whole genome shotgun (WGS) entry which is preliminary data.</text>
</comment>
<proteinExistence type="predicted"/>
<gene>
    <name evidence="2" type="ORF">JG688_00011318</name>
</gene>
<dbReference type="AlphaFoldDB" id="A0A8J5M5C0"/>